<reference evidence="14" key="1">
    <citation type="submission" date="2018-01" db="EMBL/GenBank/DDBJ databases">
        <authorList>
            <person name="Kerou L M."/>
        </authorList>
    </citation>
    <scope>NUCLEOTIDE SEQUENCE [LARGE SCALE GENOMIC DNA]</scope>
    <source>
        <strain evidence="14">SCU2</strain>
    </source>
</reference>
<dbReference type="GO" id="GO:0006526">
    <property type="term" value="P:L-arginine biosynthetic process"/>
    <property type="evidence" value="ECO:0007669"/>
    <property type="project" value="UniProtKB-UniRule"/>
</dbReference>
<feature type="binding site" evidence="9">
    <location>
        <position position="171"/>
    </location>
    <ligand>
        <name>L-citrulline</name>
        <dbReference type="ChEBI" id="CHEBI:57743"/>
    </ligand>
</feature>
<dbReference type="AlphaFoldDB" id="A0A2K5AS00"/>
<dbReference type="InterPro" id="IPR001518">
    <property type="entry name" value="Arginosuc_synth"/>
</dbReference>
<feature type="binding site" evidence="9">
    <location>
        <position position="124"/>
    </location>
    <ligand>
        <name>L-citrulline</name>
        <dbReference type="ChEBI" id="CHEBI:57743"/>
    </ligand>
</feature>
<dbReference type="CDD" id="cd01999">
    <property type="entry name" value="ASS"/>
    <property type="match status" value="1"/>
</dbReference>
<dbReference type="InterPro" id="IPR014729">
    <property type="entry name" value="Rossmann-like_a/b/a_fold"/>
</dbReference>
<dbReference type="PANTHER" id="PTHR11587">
    <property type="entry name" value="ARGININOSUCCINATE SYNTHASE"/>
    <property type="match status" value="1"/>
</dbReference>
<dbReference type="InterPro" id="IPR023434">
    <property type="entry name" value="Arginosuc_synth_type_1_subfam"/>
</dbReference>
<evidence type="ECO:0000313" key="13">
    <source>
        <dbReference type="EMBL" id="SPC34421.1"/>
    </source>
</evidence>
<keyword evidence="9" id="KW-0963">Cytoplasm</keyword>
<dbReference type="NCBIfam" id="TIGR00032">
    <property type="entry name" value="argG"/>
    <property type="match status" value="1"/>
</dbReference>
<dbReference type="InterPro" id="IPR048267">
    <property type="entry name" value="Arginosuc_syn_N"/>
</dbReference>
<dbReference type="GeneID" id="41595254"/>
<feature type="binding site" evidence="9">
    <location>
        <position position="120"/>
    </location>
    <ligand>
        <name>L-citrulline</name>
        <dbReference type="ChEBI" id="CHEBI:57743"/>
    </ligand>
</feature>
<dbReference type="Pfam" id="PF00764">
    <property type="entry name" value="Arginosuc_synth"/>
    <property type="match status" value="1"/>
</dbReference>
<evidence type="ECO:0000256" key="5">
    <source>
        <dbReference type="ARBA" id="ARBA00022598"/>
    </source>
</evidence>
<feature type="binding site" evidence="9">
    <location>
        <position position="263"/>
    </location>
    <ligand>
        <name>L-citrulline</name>
        <dbReference type="ChEBI" id="CHEBI:57743"/>
    </ligand>
</feature>
<accession>A0A2K5AS00</accession>
<keyword evidence="14" id="KW-1185">Reference proteome</keyword>
<feature type="binding site" evidence="9">
    <location>
        <begin position="6"/>
        <end position="14"/>
    </location>
    <ligand>
        <name>ATP</name>
        <dbReference type="ChEBI" id="CHEBI:30616"/>
    </ligand>
</feature>
<dbReference type="NCBIfam" id="NF001770">
    <property type="entry name" value="PRK00509.1"/>
    <property type="match status" value="1"/>
</dbReference>
<keyword evidence="7 9" id="KW-0547">Nucleotide-binding</keyword>
<evidence type="ECO:0000313" key="14">
    <source>
        <dbReference type="Proteomes" id="UP000236248"/>
    </source>
</evidence>
<evidence type="ECO:0000256" key="7">
    <source>
        <dbReference type="ARBA" id="ARBA00022741"/>
    </source>
</evidence>
<comment type="catalytic activity">
    <reaction evidence="9">
        <text>L-citrulline + L-aspartate + ATP = 2-(N(omega)-L-arginino)succinate + AMP + diphosphate + H(+)</text>
        <dbReference type="Rhea" id="RHEA:10932"/>
        <dbReference type="ChEBI" id="CHEBI:15378"/>
        <dbReference type="ChEBI" id="CHEBI:29991"/>
        <dbReference type="ChEBI" id="CHEBI:30616"/>
        <dbReference type="ChEBI" id="CHEBI:33019"/>
        <dbReference type="ChEBI" id="CHEBI:57472"/>
        <dbReference type="ChEBI" id="CHEBI:57743"/>
        <dbReference type="ChEBI" id="CHEBI:456215"/>
        <dbReference type="EC" id="6.3.4.5"/>
    </reaction>
</comment>
<dbReference type="Pfam" id="PF20979">
    <property type="entry name" value="Arginosuc_syn_C"/>
    <property type="match status" value="1"/>
</dbReference>
<feature type="binding site" evidence="9">
    <location>
        <position position="275"/>
    </location>
    <ligand>
        <name>L-citrulline</name>
        <dbReference type="ChEBI" id="CHEBI:57743"/>
    </ligand>
</feature>
<dbReference type="Gene3D" id="3.40.50.620">
    <property type="entry name" value="HUPs"/>
    <property type="match status" value="1"/>
</dbReference>
<dbReference type="Gene3D" id="1.20.5.470">
    <property type="entry name" value="Single helix bin"/>
    <property type="match status" value="1"/>
</dbReference>
<evidence type="ECO:0000256" key="4">
    <source>
        <dbReference type="ARBA" id="ARBA00022571"/>
    </source>
</evidence>
<evidence type="ECO:0000256" key="8">
    <source>
        <dbReference type="ARBA" id="ARBA00022840"/>
    </source>
</evidence>
<feature type="binding site" evidence="9">
    <location>
        <position position="84"/>
    </location>
    <ligand>
        <name>L-citrulline</name>
        <dbReference type="ChEBI" id="CHEBI:57743"/>
    </ligand>
</feature>
<comment type="subcellular location">
    <subcellularLocation>
        <location evidence="9">Cytoplasm</location>
    </subcellularLocation>
</comment>
<keyword evidence="5 9" id="KW-0436">Ligase</keyword>
<dbReference type="GO" id="GO:0000050">
    <property type="term" value="P:urea cycle"/>
    <property type="evidence" value="ECO:0007669"/>
    <property type="project" value="TreeGrafter"/>
</dbReference>
<dbReference type="FunFam" id="3.90.1260.10:FF:000007">
    <property type="entry name" value="Argininosuccinate synthase"/>
    <property type="match status" value="1"/>
</dbReference>
<evidence type="ECO:0000256" key="3">
    <source>
        <dbReference type="ARBA" id="ARBA00012286"/>
    </source>
</evidence>
<comment type="similarity">
    <text evidence="9">Belongs to the argininosuccinate synthase family. Type 1 subfamily.</text>
</comment>
<dbReference type="HAMAP" id="MF_00005">
    <property type="entry name" value="Arg_succ_synth_type1"/>
    <property type="match status" value="1"/>
</dbReference>
<sequence length="432" mass="48194">MRVALAYSGGLDTSVAIRWLQVKYGYDVVTVTVDVGQGDDLKAIEEKAKVIGAVKHYTIDAREEFARDYVMPCIKANGLYEGKYPLATALARPLIASKVVDVARKEGTDVLAHGCTGKGNDQVRFDITMRALMPSCTIIAPIRDMNMTRDVEIEFARREGIEVSSEAKRYSIDQNLWGRAIEGGDLESADREPDADAFRWVNVDPKLLPDDAGYMHIEFDHGVPVAIDDVRADGDGRSSIVEMIEYANEKAGRYGVGIIDHIEDRVVGIKSREVYEAPAALTIIEAHKELEKLVLTSHQLRFKQMVEQQWSMLVYSGLWLEPLRADLDRFIDSTQEYVSGKVTVKMYKGAFRVVARSSTYSLYDEGLATYSKGSTFDQSLARGFVELWGLQSIVANRVRSIQIHPHPSPHSNPHPYHQDRLAKGVDGVSMHG</sequence>
<dbReference type="PROSITE" id="PS00564">
    <property type="entry name" value="ARGININOSUCCIN_SYN_1"/>
    <property type="match status" value="1"/>
</dbReference>
<name>A0A2K5AS00_9ARCH</name>
<protein>
    <recommendedName>
        <fullName evidence="3 9">Argininosuccinate synthase</fullName>
        <ecNumber evidence="3 9">6.3.4.5</ecNumber>
    </recommendedName>
    <alternativeName>
        <fullName evidence="9">Citrulline--aspartate ligase</fullName>
    </alternativeName>
</protein>
<dbReference type="GO" id="GO:0000053">
    <property type="term" value="P:argininosuccinate metabolic process"/>
    <property type="evidence" value="ECO:0007669"/>
    <property type="project" value="TreeGrafter"/>
</dbReference>
<evidence type="ECO:0000256" key="6">
    <source>
        <dbReference type="ARBA" id="ARBA00022605"/>
    </source>
</evidence>
<dbReference type="SUPFAM" id="SSF69864">
    <property type="entry name" value="Argininosuccinate synthetase, C-terminal domain"/>
    <property type="match status" value="1"/>
</dbReference>
<dbReference type="Proteomes" id="UP000236248">
    <property type="component" value="Chromosome NCAV"/>
</dbReference>
<dbReference type="InterPro" id="IPR048268">
    <property type="entry name" value="Arginosuc_syn_C"/>
</dbReference>
<keyword evidence="8 9" id="KW-0067">ATP-binding</keyword>
<feature type="region of interest" description="Disordered" evidence="10">
    <location>
        <begin position="403"/>
        <end position="432"/>
    </location>
</feature>
<dbReference type="InterPro" id="IPR024074">
    <property type="entry name" value="AS_cat/multimer_dom_body"/>
</dbReference>
<gene>
    <name evidence="9 13" type="primary">argG</name>
    <name evidence="13" type="ORF">NCAV_1254</name>
</gene>
<dbReference type="SUPFAM" id="SSF52402">
    <property type="entry name" value="Adenine nucleotide alpha hydrolases-like"/>
    <property type="match status" value="1"/>
</dbReference>
<keyword evidence="6 9" id="KW-0028">Amino-acid biosynthesis</keyword>
<comment type="subunit">
    <text evidence="2 9">Homotetramer.</text>
</comment>
<dbReference type="UniPathway" id="UPA00068">
    <property type="reaction ID" value="UER00113"/>
</dbReference>
<feature type="binding site" evidence="9">
    <location>
        <position position="120"/>
    </location>
    <ligand>
        <name>L-aspartate</name>
        <dbReference type="ChEBI" id="CHEBI:29991"/>
    </ligand>
</feature>
<dbReference type="KEGG" id="ncv:NCAV_1254"/>
<feature type="binding site" evidence="9">
    <location>
        <position position="121"/>
    </location>
    <ligand>
        <name>L-aspartate</name>
        <dbReference type="ChEBI" id="CHEBI:29991"/>
    </ligand>
</feature>
<dbReference type="EC" id="6.3.4.5" evidence="3 9"/>
<dbReference type="PROSITE" id="PS00565">
    <property type="entry name" value="ARGININOSUCCIN_SYN_2"/>
    <property type="match status" value="1"/>
</dbReference>
<feature type="binding site" evidence="9">
    <location>
        <position position="114"/>
    </location>
    <ligand>
        <name>ATP</name>
        <dbReference type="ChEBI" id="CHEBI:30616"/>
    </ligand>
</feature>
<comment type="caution">
    <text evidence="9">Lacks conserved residue(s) required for the propagation of feature annotation.</text>
</comment>
<evidence type="ECO:0000256" key="10">
    <source>
        <dbReference type="SAM" id="MobiDB-lite"/>
    </source>
</evidence>
<dbReference type="EMBL" id="LT981265">
    <property type="protein sequence ID" value="SPC34421.1"/>
    <property type="molecule type" value="Genomic_DNA"/>
</dbReference>
<dbReference type="GO" id="GO:0004055">
    <property type="term" value="F:argininosuccinate synthase activity"/>
    <property type="evidence" value="ECO:0007669"/>
    <property type="project" value="UniProtKB-UniRule"/>
</dbReference>
<dbReference type="Gene3D" id="3.90.1260.10">
    <property type="entry name" value="Argininosuccinate synthetase, chain A, domain 2"/>
    <property type="match status" value="1"/>
</dbReference>
<keyword evidence="4 9" id="KW-0055">Arginine biosynthesis</keyword>
<feature type="domain" description="Arginosuccinate synthase C-terminal" evidence="12">
    <location>
        <begin position="170"/>
        <end position="392"/>
    </location>
</feature>
<feature type="binding site" evidence="9">
    <location>
        <position position="116"/>
    </location>
    <ligand>
        <name>L-aspartate</name>
        <dbReference type="ChEBI" id="CHEBI:29991"/>
    </ligand>
</feature>
<feature type="domain" description="Arginosuccinate synthase-like N-terminal" evidence="11">
    <location>
        <begin position="2"/>
        <end position="162"/>
    </location>
</feature>
<dbReference type="RefSeq" id="WP_103286925.1">
    <property type="nucleotide sequence ID" value="NZ_LT981265.1"/>
</dbReference>
<comment type="pathway">
    <text evidence="1 9">Amino-acid biosynthesis; L-arginine biosynthesis; L-arginine from L-ornithine and carbamoyl phosphate: step 2/3.</text>
</comment>
<dbReference type="InterPro" id="IPR018223">
    <property type="entry name" value="Arginosuc_synth_CS"/>
</dbReference>
<evidence type="ECO:0000256" key="1">
    <source>
        <dbReference type="ARBA" id="ARBA00004967"/>
    </source>
</evidence>
<evidence type="ECO:0000259" key="12">
    <source>
        <dbReference type="Pfam" id="PF20979"/>
    </source>
</evidence>
<evidence type="ECO:0000256" key="9">
    <source>
        <dbReference type="HAMAP-Rule" id="MF_00005"/>
    </source>
</evidence>
<dbReference type="GO" id="GO:0005737">
    <property type="term" value="C:cytoplasm"/>
    <property type="evidence" value="ECO:0007669"/>
    <property type="project" value="UniProtKB-SubCell"/>
</dbReference>
<evidence type="ECO:0000256" key="2">
    <source>
        <dbReference type="ARBA" id="ARBA00011881"/>
    </source>
</evidence>
<evidence type="ECO:0000259" key="11">
    <source>
        <dbReference type="Pfam" id="PF00764"/>
    </source>
</evidence>
<organism evidence="13 14">
    <name type="scientific">Candidatus Nitrosocaldus cavascurensis</name>
    <dbReference type="NCBI Taxonomy" id="2058097"/>
    <lineage>
        <taxon>Archaea</taxon>
        <taxon>Nitrososphaerota</taxon>
        <taxon>Nitrososphaeria</taxon>
        <taxon>Candidatus Nitrosocaldales</taxon>
        <taxon>Candidatus Nitrosocaldaceae</taxon>
        <taxon>Candidatus Nitrosocaldus</taxon>
    </lineage>
</organism>
<dbReference type="GO" id="GO:0005524">
    <property type="term" value="F:ATP binding"/>
    <property type="evidence" value="ECO:0007669"/>
    <property type="project" value="UniProtKB-UniRule"/>
</dbReference>
<dbReference type="PANTHER" id="PTHR11587:SF2">
    <property type="entry name" value="ARGININOSUCCINATE SYNTHASE"/>
    <property type="match status" value="1"/>
</dbReference>
<proteinExistence type="inferred from homology"/>
<dbReference type="FunFam" id="3.40.50.620:FF:000019">
    <property type="entry name" value="Argininosuccinate synthase"/>
    <property type="match status" value="1"/>
</dbReference>